<organism evidence="1 2">
    <name type="scientific">Aspergillus costaricaensis CBS 115574</name>
    <dbReference type="NCBI Taxonomy" id="1448317"/>
    <lineage>
        <taxon>Eukaryota</taxon>
        <taxon>Fungi</taxon>
        <taxon>Dikarya</taxon>
        <taxon>Ascomycota</taxon>
        <taxon>Pezizomycotina</taxon>
        <taxon>Eurotiomycetes</taxon>
        <taxon>Eurotiomycetidae</taxon>
        <taxon>Eurotiales</taxon>
        <taxon>Aspergillaceae</taxon>
        <taxon>Aspergillus</taxon>
        <taxon>Aspergillus subgen. Circumdati</taxon>
    </lineage>
</organism>
<accession>A0ACD1I3F1</accession>
<reference evidence="1" key="1">
    <citation type="submission" date="2018-02" db="EMBL/GenBank/DDBJ databases">
        <title>The genomes of Aspergillus section Nigri reveals drivers in fungal speciation.</title>
        <authorList>
            <consortium name="DOE Joint Genome Institute"/>
            <person name="Vesth T.C."/>
            <person name="Nybo J."/>
            <person name="Theobald S."/>
            <person name="Brandl J."/>
            <person name="Frisvad J.C."/>
            <person name="Nielsen K.F."/>
            <person name="Lyhne E.K."/>
            <person name="Kogle M.E."/>
            <person name="Kuo A."/>
            <person name="Riley R."/>
            <person name="Clum A."/>
            <person name="Nolan M."/>
            <person name="Lipzen A."/>
            <person name="Salamov A."/>
            <person name="Henrissat B."/>
            <person name="Wiebenga A."/>
            <person name="De vries R.P."/>
            <person name="Grigoriev I.V."/>
            <person name="Mortensen U.H."/>
            <person name="Andersen M.R."/>
            <person name="Baker S.E."/>
        </authorList>
    </citation>
    <scope>NUCLEOTIDE SEQUENCE</scope>
    <source>
        <strain evidence="1">CBS 115574</strain>
    </source>
</reference>
<protein>
    <submittedName>
        <fullName evidence="1">Uncharacterized protein</fullName>
    </submittedName>
</protein>
<name>A0ACD1I3F1_9EURO</name>
<keyword evidence="2" id="KW-1185">Reference proteome</keyword>
<evidence type="ECO:0000313" key="1">
    <source>
        <dbReference type="EMBL" id="RAK84992.1"/>
    </source>
</evidence>
<proteinExistence type="predicted"/>
<dbReference type="EMBL" id="KZ824569">
    <property type="protein sequence ID" value="RAK84992.1"/>
    <property type="molecule type" value="Genomic_DNA"/>
</dbReference>
<gene>
    <name evidence="1" type="ORF">BO79DRAFT_274086</name>
</gene>
<evidence type="ECO:0000313" key="2">
    <source>
        <dbReference type="Proteomes" id="UP000249748"/>
    </source>
</evidence>
<dbReference type="Proteomes" id="UP000249748">
    <property type="component" value="Unassembled WGS sequence"/>
</dbReference>
<sequence>MEDDLNQAMNDAIASSTFATATSTRVTNSVTDLKPDVLAILDKLVDNGVFTCFSNIACYCGMVEANPQFLQYFATVFSAEIQAKVTTADKATIASVIVEADAKYSSTTAAFY</sequence>